<dbReference type="EMBL" id="PFEQ01000009">
    <property type="protein sequence ID" value="PJE74199.1"/>
    <property type="molecule type" value="Genomic_DNA"/>
</dbReference>
<protein>
    <submittedName>
        <fullName evidence="1">Uncharacterized protein</fullName>
    </submittedName>
</protein>
<evidence type="ECO:0000313" key="2">
    <source>
        <dbReference type="Proteomes" id="UP000228700"/>
    </source>
</evidence>
<organism evidence="1 2">
    <name type="scientific">Candidatus Taylorbacteria bacterium CG10_big_fil_rev_8_21_14_0_10_41_48</name>
    <dbReference type="NCBI Taxonomy" id="1975024"/>
    <lineage>
        <taxon>Bacteria</taxon>
        <taxon>Candidatus Tayloriibacteriota</taxon>
    </lineage>
</organism>
<dbReference type="AlphaFoldDB" id="A0A2M8LC62"/>
<name>A0A2M8LC62_9BACT</name>
<dbReference type="Proteomes" id="UP000228700">
    <property type="component" value="Unassembled WGS sequence"/>
</dbReference>
<evidence type="ECO:0000313" key="1">
    <source>
        <dbReference type="EMBL" id="PJE74199.1"/>
    </source>
</evidence>
<comment type="caution">
    <text evidence="1">The sequence shown here is derived from an EMBL/GenBank/DDBJ whole genome shotgun (WGS) entry which is preliminary data.</text>
</comment>
<sequence length="96" mass="11103">MHTIKVVHLEDYEINLLRLTEFLDDKGHPIRMTHLVLHEIESDTDTTLSIYENVAVSTLHASQENLAIAFDRYGNAFEIPLEYMEVMQRSDETLAV</sequence>
<accession>A0A2M8LC62</accession>
<reference evidence="2" key="1">
    <citation type="submission" date="2017-09" db="EMBL/GenBank/DDBJ databases">
        <title>Depth-based differentiation of microbial function through sediment-hosted aquifers and enrichment of novel symbionts in the deep terrestrial subsurface.</title>
        <authorList>
            <person name="Probst A.J."/>
            <person name="Ladd B."/>
            <person name="Jarett J.K."/>
            <person name="Geller-Mcgrath D.E."/>
            <person name="Sieber C.M.K."/>
            <person name="Emerson J.B."/>
            <person name="Anantharaman K."/>
            <person name="Thomas B.C."/>
            <person name="Malmstrom R."/>
            <person name="Stieglmeier M."/>
            <person name="Klingl A."/>
            <person name="Woyke T."/>
            <person name="Ryan C.M."/>
            <person name="Banfield J.F."/>
        </authorList>
    </citation>
    <scope>NUCLEOTIDE SEQUENCE [LARGE SCALE GENOMIC DNA]</scope>
</reference>
<gene>
    <name evidence="1" type="ORF">COV01_01750</name>
</gene>
<proteinExistence type="predicted"/>